<evidence type="ECO:0000313" key="3">
    <source>
        <dbReference type="Proteomes" id="UP001215598"/>
    </source>
</evidence>
<dbReference type="AlphaFoldDB" id="A0AAD7MNG4"/>
<organism evidence="2 3">
    <name type="scientific">Mycena metata</name>
    <dbReference type="NCBI Taxonomy" id="1033252"/>
    <lineage>
        <taxon>Eukaryota</taxon>
        <taxon>Fungi</taxon>
        <taxon>Dikarya</taxon>
        <taxon>Basidiomycota</taxon>
        <taxon>Agaricomycotina</taxon>
        <taxon>Agaricomycetes</taxon>
        <taxon>Agaricomycetidae</taxon>
        <taxon>Agaricales</taxon>
        <taxon>Marasmiineae</taxon>
        <taxon>Mycenaceae</taxon>
        <taxon>Mycena</taxon>
    </lineage>
</organism>
<evidence type="ECO:0000256" key="1">
    <source>
        <dbReference type="SAM" id="MobiDB-lite"/>
    </source>
</evidence>
<keyword evidence="3" id="KW-1185">Reference proteome</keyword>
<feature type="compositionally biased region" description="Basic and acidic residues" evidence="1">
    <location>
        <begin position="570"/>
        <end position="580"/>
    </location>
</feature>
<evidence type="ECO:0000313" key="2">
    <source>
        <dbReference type="EMBL" id="KAJ7725465.1"/>
    </source>
</evidence>
<reference evidence="2" key="1">
    <citation type="submission" date="2023-03" db="EMBL/GenBank/DDBJ databases">
        <title>Massive genome expansion in bonnet fungi (Mycena s.s.) driven by repeated elements and novel gene families across ecological guilds.</title>
        <authorList>
            <consortium name="Lawrence Berkeley National Laboratory"/>
            <person name="Harder C.B."/>
            <person name="Miyauchi S."/>
            <person name="Viragh M."/>
            <person name="Kuo A."/>
            <person name="Thoen E."/>
            <person name="Andreopoulos B."/>
            <person name="Lu D."/>
            <person name="Skrede I."/>
            <person name="Drula E."/>
            <person name="Henrissat B."/>
            <person name="Morin E."/>
            <person name="Kohler A."/>
            <person name="Barry K."/>
            <person name="LaButti K."/>
            <person name="Morin E."/>
            <person name="Salamov A."/>
            <person name="Lipzen A."/>
            <person name="Mereny Z."/>
            <person name="Hegedus B."/>
            <person name="Baldrian P."/>
            <person name="Stursova M."/>
            <person name="Weitz H."/>
            <person name="Taylor A."/>
            <person name="Grigoriev I.V."/>
            <person name="Nagy L.G."/>
            <person name="Martin F."/>
            <person name="Kauserud H."/>
        </authorList>
    </citation>
    <scope>NUCLEOTIDE SEQUENCE</scope>
    <source>
        <strain evidence="2">CBHHK182m</strain>
    </source>
</reference>
<dbReference type="EMBL" id="JARKIB010000194">
    <property type="protein sequence ID" value="KAJ7725465.1"/>
    <property type="molecule type" value="Genomic_DNA"/>
</dbReference>
<feature type="region of interest" description="Disordered" evidence="1">
    <location>
        <begin position="296"/>
        <end position="322"/>
    </location>
</feature>
<feature type="region of interest" description="Disordered" evidence="1">
    <location>
        <begin position="616"/>
        <end position="637"/>
    </location>
</feature>
<gene>
    <name evidence="2" type="ORF">B0H16DRAFT_1471846</name>
</gene>
<dbReference type="Proteomes" id="UP001215598">
    <property type="component" value="Unassembled WGS sequence"/>
</dbReference>
<feature type="region of interest" description="Disordered" evidence="1">
    <location>
        <begin position="531"/>
        <end position="598"/>
    </location>
</feature>
<feature type="region of interest" description="Disordered" evidence="1">
    <location>
        <begin position="23"/>
        <end position="45"/>
    </location>
</feature>
<sequence length="728" mass="77256">MEFAAGPGISAMLLLRLHTLRSGSRGPPTKDLEGSSKKHKFGGGVANKKGSFGSFDQGYADRVLRIAVSFRRRSSSSASSPPGNLQVGSFIIDVNLIQLLLFERYRLLALLHTAAPRVSAAPRSRIHDNTHPRNIAKQSPFKLDSSWPGFTSLYLSIDPRPACVVQRASSASRLHASSSQILDASDSSPTVWVRRRGGCEGRGWENGRGEGAARECAVIACPAHSHNERAARHVHAHGVRAGSGASVRKRHLVHGASRTRLGVGVVRCALCDGVHEGRGEARTAMVTQWNETRGMRWERGGKGAGGARGEDGDGRDAPRADSVRARACMCGESTRTTNARQRHLYAHGFAPSAGMSARKRHAVYASASCGGVGGDEGTRVEDGVGGGEVNGEGGCRWRGQRVRRVLHEARRFGPRAHACVGAETRRTRRTRGSDVCTRTEFAPSVGASARKQDPVHSARCTRVGAGALCGGIHKGGADAGNGGGEGDAARRARGRVMERRGGGRGNKGRMGMGRWDEEEACALCGYSKRTASPHVRGSTVGKRGARERESAWTRRRKQPARDAWVQGGEEDGRGGDERGRRAGAAHRGEGLSCQEDSGGRRHRRCCAWGLDAEGAAGGGTVSGASQGEEAGPVRDGLESPIGLASEGCVDAVVFWGLGRWRRASESWGAGHEVRSRRSEKGLTMRAGEPDCSRAAICKQGGGAVDVARLIQLRSASRVLMATGLCNTS</sequence>
<comment type="caution">
    <text evidence="2">The sequence shown here is derived from an EMBL/GenBank/DDBJ whole genome shotgun (WGS) entry which is preliminary data.</text>
</comment>
<feature type="compositionally biased region" description="Basic and acidic residues" evidence="1">
    <location>
        <begin position="308"/>
        <end position="322"/>
    </location>
</feature>
<feature type="region of interest" description="Disordered" evidence="1">
    <location>
        <begin position="474"/>
        <end position="511"/>
    </location>
</feature>
<accession>A0AAD7MNG4</accession>
<feature type="compositionally biased region" description="Gly residues" evidence="1">
    <location>
        <begin position="474"/>
        <end position="486"/>
    </location>
</feature>
<proteinExistence type="predicted"/>
<name>A0AAD7MNG4_9AGAR</name>
<feature type="compositionally biased region" description="Basic and acidic residues" evidence="1">
    <location>
        <begin position="487"/>
        <end position="501"/>
    </location>
</feature>
<protein>
    <submittedName>
        <fullName evidence="2">Uncharacterized protein</fullName>
    </submittedName>
</protein>